<evidence type="ECO:0000313" key="1">
    <source>
        <dbReference type="EMBL" id="WNM95052.1"/>
    </source>
</evidence>
<dbReference type="SUPFAM" id="SSF82856">
    <property type="entry name" value="L-A virus major coat protein"/>
    <property type="match status" value="1"/>
</dbReference>
<keyword evidence="1" id="KW-0946">Virion</keyword>
<dbReference type="GO" id="GO:0019028">
    <property type="term" value="C:viral capsid"/>
    <property type="evidence" value="ECO:0007669"/>
    <property type="project" value="UniProtKB-KW"/>
</dbReference>
<proteinExistence type="predicted"/>
<protein>
    <submittedName>
        <fullName evidence="1">Coat protein</fullName>
    </submittedName>
</protein>
<organism evidence="1">
    <name type="scientific">Diaporthe helianthi totivirus 1</name>
    <dbReference type="NCBI Taxonomy" id="3077436"/>
    <lineage>
        <taxon>Viruses</taxon>
        <taxon>Riboviria</taxon>
        <taxon>Orthornavirae</taxon>
        <taxon>Duplornaviricota</taxon>
        <taxon>Chrymotiviricetes</taxon>
        <taxon>Ghabrivirales</taxon>
        <taxon>Alphatotivirineae</taxon>
        <taxon>Orthototiviridae</taxon>
        <taxon>Totivirus</taxon>
    </lineage>
</organism>
<accession>A0AA96K8V5</accession>
<name>A0AA96K8V5_9VIRU</name>
<sequence length="683" mass="76232">MLTDYINSFAKIGVGRAFDATFGDGRFSLVNKTMAHVKMGNLTYSSNLELTTDFQITGSRYEVTHPVAHNRFYGYNKRYLDEDGVYDPLRAIDEFSKTVPGLRLNKNDLVALATTSNVTDSHEAYIYTMLVSWYKARLYKDMKGKEDKFKVKQSPYKDSHVGMSVHGQYTEREVEVEMGPLRDFGMLDFGWVQRSADNYWSRPYVLRYTSTNVPQATFYLLHTMGSSGTSGLNVDIPVEALDPHETLLDGVGGMVYGVFDDSSVPWTKPEVLWLWIMDYVRLNRVEQAFASALELLGALSAQPMPSYQESAMWHKAKFTVNLAKFSPTRGRIPSNLVGEPNVYDLNASTFTLDANMAPQNFLAISAILNYIAWVGLYGLVDNFSTDLGDWRAAFISRAEELMVLGTIDARAALISFVTGKEIMTCFSSNCYISYDLSPMYDVKSIEVDEVFDAGYDPIVRLDTIPAYVSGSLILGAVACDVDSLAHLRGLQSFTVDRYGTASVPDAIKIASLYRLFGHEVTLSHEKSGEIFPVYANVSDSVVASYELLARTRPFDMIRVSESASRSGRNDLIPSSGSLFQYGECHVTIEMPRIDISSWKCRSGVFRPTTIISSRRKAVEFKVSNMTEFTQTKFVVKSKANVMRQDFYDEQVQPTPAVPVATGVAVNIQEAATMEQLAPVEGVE</sequence>
<dbReference type="Gene3D" id="3.90.1840.10">
    <property type="entry name" value="Major capsid protein"/>
    <property type="match status" value="1"/>
</dbReference>
<reference evidence="1" key="1">
    <citation type="submission" date="2023-06" db="EMBL/GenBank/DDBJ databases">
        <title>Mycovirome of Diapothe helianthi and D. gulyae, causal agents of Phomopsis stem canker of sunflower, sheds light on interspecieces transmission.</title>
        <authorList>
            <person name="Wu C.-F."/>
            <person name="Zellner W."/>
            <person name="Kontz B."/>
            <person name="Kashyap R."/>
            <person name="Mathew F."/>
            <person name="Marzano S.-Y.L."/>
        </authorList>
    </citation>
    <scope>NUCLEOTIDE SEQUENCE</scope>
    <source>
        <strain evidence="1">DhCrk3</strain>
    </source>
</reference>
<dbReference type="EMBL" id="OR224986">
    <property type="protein sequence ID" value="WNM95052.1"/>
    <property type="molecule type" value="Genomic_RNA"/>
</dbReference>
<dbReference type="InterPro" id="IPR036332">
    <property type="entry name" value="Major_coat_LA-virus_sf"/>
</dbReference>
<keyword evidence="1" id="KW-0167">Capsid protein</keyword>